<evidence type="ECO:0000313" key="13">
    <source>
        <dbReference type="WormBase" id="SRAE_2000204500"/>
    </source>
</evidence>
<evidence type="ECO:0000256" key="4">
    <source>
        <dbReference type="ARBA" id="ARBA00022614"/>
    </source>
</evidence>
<dbReference type="InterPro" id="IPR018222">
    <property type="entry name" value="Nuclear_transport_factor_2_euk"/>
</dbReference>
<feature type="domain" description="NTF2" evidence="8">
    <location>
        <begin position="332"/>
        <end position="504"/>
    </location>
</feature>
<dbReference type="InterPro" id="IPR032675">
    <property type="entry name" value="LRR_dom_sf"/>
</dbReference>
<dbReference type="InterPro" id="IPR032710">
    <property type="entry name" value="NTF2-like_dom_sf"/>
</dbReference>
<dbReference type="Pfam" id="PF03943">
    <property type="entry name" value="TAP_C"/>
    <property type="match status" value="1"/>
</dbReference>
<dbReference type="AlphaFoldDB" id="A0A090LC58"/>
<dbReference type="InterPro" id="IPR005637">
    <property type="entry name" value="TAP_C_dom"/>
</dbReference>
<dbReference type="SMART" id="SM00804">
    <property type="entry name" value="TAP_C"/>
    <property type="match status" value="1"/>
</dbReference>
<dbReference type="SUPFAM" id="SSF54427">
    <property type="entry name" value="NTF2-like"/>
    <property type="match status" value="1"/>
</dbReference>
<dbReference type="SUPFAM" id="SSF46934">
    <property type="entry name" value="UBA-like"/>
    <property type="match status" value="1"/>
</dbReference>
<evidence type="ECO:0000256" key="3">
    <source>
        <dbReference type="ARBA" id="ARBA00022448"/>
    </source>
</evidence>
<dbReference type="GO" id="GO:0003723">
    <property type="term" value="F:RNA binding"/>
    <property type="evidence" value="ECO:0007669"/>
    <property type="project" value="TreeGrafter"/>
</dbReference>
<proteinExistence type="inferred from homology"/>
<dbReference type="eggNOG" id="KOG3763">
    <property type="taxonomic scope" value="Eukaryota"/>
</dbReference>
<comment type="subcellular location">
    <subcellularLocation>
        <location evidence="1">Nucleus</location>
    </subcellularLocation>
</comment>
<evidence type="ECO:0000256" key="2">
    <source>
        <dbReference type="ARBA" id="ARBA00009285"/>
    </source>
</evidence>
<evidence type="ECO:0000256" key="5">
    <source>
        <dbReference type="ARBA" id="ARBA00022737"/>
    </source>
</evidence>
<keyword evidence="5" id="KW-0677">Repeat</keyword>
<dbReference type="Gene3D" id="1.10.8.10">
    <property type="entry name" value="DNA helicase RuvA subunit, C-terminal domain"/>
    <property type="match status" value="1"/>
</dbReference>
<keyword evidence="7" id="KW-0539">Nucleus</keyword>
<dbReference type="GO" id="GO:0005634">
    <property type="term" value="C:nucleus"/>
    <property type="evidence" value="ECO:0007669"/>
    <property type="project" value="UniProtKB-SubCell"/>
</dbReference>
<dbReference type="EMBL" id="LN609529">
    <property type="protein sequence ID" value="CEF67381.1"/>
    <property type="molecule type" value="Genomic_DNA"/>
</dbReference>
<dbReference type="Gene3D" id="3.10.450.50">
    <property type="match status" value="1"/>
</dbReference>
<dbReference type="InterPro" id="IPR009060">
    <property type="entry name" value="UBA-like_sf"/>
</dbReference>
<dbReference type="CTD" id="36379746"/>
<accession>A0A090LC58</accession>
<dbReference type="PROSITE" id="PS51281">
    <property type="entry name" value="TAP_C"/>
    <property type="match status" value="1"/>
</dbReference>
<organism evidence="10">
    <name type="scientific">Strongyloides ratti</name>
    <name type="common">Parasitic roundworm</name>
    <dbReference type="NCBI Taxonomy" id="34506"/>
    <lineage>
        <taxon>Eukaryota</taxon>
        <taxon>Metazoa</taxon>
        <taxon>Ecdysozoa</taxon>
        <taxon>Nematoda</taxon>
        <taxon>Chromadorea</taxon>
        <taxon>Rhabditida</taxon>
        <taxon>Tylenchina</taxon>
        <taxon>Panagrolaimomorpha</taxon>
        <taxon>Strongyloidoidea</taxon>
        <taxon>Strongyloididae</taxon>
        <taxon>Strongyloides</taxon>
    </lineage>
</organism>
<protein>
    <submittedName>
        <fullName evidence="10 12">Nuclear RNA export factor 2</fullName>
    </submittedName>
</protein>
<dbReference type="GeneID" id="36379746"/>
<sequence>MLSSKIPEKYRKRLEHAASLYFKNWDIFKDSSETNVYMNRIYKYKGFLKDTESYYIKICNVSDLDILNILREYCDFIPLSTGFLPPNTITFWVITYNEANSLTQLSRRINQNGVAIHIVSEVGKYRIWNNLTEDDIKAIKDVCSLRYSAENNSLDLTSFLHEDVFNTDDSPGITLEKIDVTLTIAKFILSECPNIERISFSSNNLHSFDCLEPILHVAKKLHTIDVSFNYIKNVSCFNVLKRFRLKEIYVKEFQSDKFFYLDEKSASSHISSILQTTCEGNDYENNKVVFNPKLNFDNFSDFSTHFQYEEHFMATDPIRISFFNNIPKLEQAIKTFTQSYIFTFDDNDIEGRRKLKKFYRSKSTFSLCITAIRDGRGHQYYYGKEQMKHPKNSEFLSKTHNMCKPEYYQDKLNEVLFVGNEKIINAFLTLPLSQHDMSTFVYDVTYTDVNIILFTVKGLVNFGASRSEHSSKWIHDDVQLFTRSFACTIQKNSVIKIISEIMTIYPSTKSGLEWYRKSLTLLEPPTTDIRLLGKIELQKRKNKQNINDDVLVERLCFVTNMIPSYSLRCLMDSGYDFAKSIKSFEAVKDLIPKEGFDRKYQLSPLGENLIW</sequence>
<evidence type="ECO:0000256" key="6">
    <source>
        <dbReference type="ARBA" id="ARBA00022816"/>
    </source>
</evidence>
<evidence type="ECO:0000259" key="8">
    <source>
        <dbReference type="PROSITE" id="PS50177"/>
    </source>
</evidence>
<reference evidence="10 11" key="1">
    <citation type="submission" date="2014-09" db="EMBL/GenBank/DDBJ databases">
        <authorList>
            <person name="Martin A.A."/>
        </authorList>
    </citation>
    <scope>NUCLEOTIDE SEQUENCE</scope>
    <source>
        <strain evidence="11">ED321</strain>
        <strain evidence="10">ED321 Heterogonic</strain>
    </source>
</reference>
<evidence type="ECO:0000313" key="12">
    <source>
        <dbReference type="WBParaSite" id="SRAE_2000204500.1"/>
    </source>
</evidence>
<name>A0A090LC58_STRRB</name>
<dbReference type="PANTHER" id="PTHR10662">
    <property type="entry name" value="NUCLEAR RNA EXPORT FACTOR"/>
    <property type="match status" value="1"/>
</dbReference>
<keyword evidence="11" id="KW-1185">Reference proteome</keyword>
<dbReference type="InterPro" id="IPR002075">
    <property type="entry name" value="NTF2_dom"/>
</dbReference>
<dbReference type="InterPro" id="IPR030217">
    <property type="entry name" value="NXF_fam"/>
</dbReference>
<evidence type="ECO:0000256" key="1">
    <source>
        <dbReference type="ARBA" id="ARBA00004123"/>
    </source>
</evidence>
<dbReference type="Proteomes" id="UP000035682">
    <property type="component" value="Unplaced"/>
</dbReference>
<evidence type="ECO:0000259" key="9">
    <source>
        <dbReference type="PROSITE" id="PS51281"/>
    </source>
</evidence>
<dbReference type="PROSITE" id="PS50177">
    <property type="entry name" value="NTF2_DOMAIN"/>
    <property type="match status" value="1"/>
</dbReference>
<dbReference type="Pfam" id="PF22602">
    <property type="entry name" value="NXF_NTF2"/>
    <property type="match status" value="1"/>
</dbReference>
<dbReference type="WBParaSite" id="SRAE_2000204500.1">
    <property type="protein sequence ID" value="SRAE_2000204500.1"/>
    <property type="gene ID" value="WBGene00262252"/>
</dbReference>
<dbReference type="WormBase" id="SRAE_2000204500">
    <property type="protein sequence ID" value="SRP05975"/>
    <property type="gene ID" value="WBGene00262252"/>
</dbReference>
<keyword evidence="4" id="KW-0433">Leucine-rich repeat</keyword>
<feature type="domain" description="TAP-C" evidence="9">
    <location>
        <begin position="546"/>
        <end position="599"/>
    </location>
</feature>
<dbReference type="OrthoDB" id="25872at2759"/>
<dbReference type="RefSeq" id="XP_024506581.1">
    <property type="nucleotide sequence ID" value="XM_024653068.1"/>
</dbReference>
<dbReference type="GO" id="GO:0016973">
    <property type="term" value="P:poly(A)+ mRNA export from nucleus"/>
    <property type="evidence" value="ECO:0007669"/>
    <property type="project" value="TreeGrafter"/>
</dbReference>
<reference evidence="12" key="2">
    <citation type="submission" date="2020-12" db="UniProtKB">
        <authorList>
            <consortium name="WormBaseParasite"/>
        </authorList>
    </citation>
    <scope>IDENTIFICATION</scope>
</reference>
<dbReference type="STRING" id="34506.A0A090LC58"/>
<evidence type="ECO:0000313" key="11">
    <source>
        <dbReference type="Proteomes" id="UP000035682"/>
    </source>
</evidence>
<keyword evidence="3" id="KW-0813">Transport</keyword>
<evidence type="ECO:0000256" key="7">
    <source>
        <dbReference type="ARBA" id="ARBA00023242"/>
    </source>
</evidence>
<keyword evidence="6" id="KW-0509">mRNA transport</keyword>
<evidence type="ECO:0000313" key="10">
    <source>
        <dbReference type="EMBL" id="CEF67381.1"/>
    </source>
</evidence>
<comment type="similarity">
    <text evidence="2">Belongs to the NXF family.</text>
</comment>
<dbReference type="SUPFAM" id="SSF52058">
    <property type="entry name" value="L domain-like"/>
    <property type="match status" value="1"/>
</dbReference>
<dbReference type="Gene3D" id="3.80.10.10">
    <property type="entry name" value="Ribonuclease Inhibitor"/>
    <property type="match status" value="1"/>
</dbReference>
<gene>
    <name evidence="10 12 13" type="ORF">SRAE_2000204500</name>
</gene>
<dbReference type="PANTHER" id="PTHR10662:SF22">
    <property type="entry name" value="NUCLEAR RNA EXPORT FACTOR 1"/>
    <property type="match status" value="1"/>
</dbReference>